<evidence type="ECO:0000313" key="4">
    <source>
        <dbReference type="Proteomes" id="UP000037395"/>
    </source>
</evidence>
<name>A0A1E7NGH1_KITAU</name>
<organism evidence="3 4">
    <name type="scientific">Kitasatospora aureofaciens</name>
    <name type="common">Streptomyces aureofaciens</name>
    <dbReference type="NCBI Taxonomy" id="1894"/>
    <lineage>
        <taxon>Bacteria</taxon>
        <taxon>Bacillati</taxon>
        <taxon>Actinomycetota</taxon>
        <taxon>Actinomycetes</taxon>
        <taxon>Kitasatosporales</taxon>
        <taxon>Streptomycetaceae</taxon>
        <taxon>Kitasatospora</taxon>
    </lineage>
</organism>
<evidence type="ECO:0000313" key="3">
    <source>
        <dbReference type="EMBL" id="OEV39772.1"/>
    </source>
</evidence>
<accession>A0A1E7NGH1</accession>
<dbReference type="EMBL" id="JPRF03000001">
    <property type="protein sequence ID" value="OEV39772.1"/>
    <property type="molecule type" value="Genomic_DNA"/>
</dbReference>
<dbReference type="AlphaFoldDB" id="A0A1E7NGH1"/>
<feature type="chain" id="PRO_5009199125" description="Rv2525c-like glycoside hydrolase-like domain-containing protein" evidence="1">
    <location>
        <begin position="26"/>
        <end position="283"/>
    </location>
</feature>
<comment type="caution">
    <text evidence="3">The sequence shown here is derived from an EMBL/GenBank/DDBJ whole genome shotgun (WGS) entry which is preliminary data.</text>
</comment>
<dbReference type="Pfam" id="PF08924">
    <property type="entry name" value="Rv2525c_GlyHyd-like"/>
    <property type="match status" value="1"/>
</dbReference>
<dbReference type="RefSeq" id="WP_050367079.1">
    <property type="nucleotide sequence ID" value="NZ_JBEZYM010000044.1"/>
</dbReference>
<protein>
    <recommendedName>
        <fullName evidence="2">Rv2525c-like glycoside hydrolase-like domain-containing protein</fullName>
    </recommendedName>
</protein>
<dbReference type="SUPFAM" id="SSF51445">
    <property type="entry name" value="(Trans)glycosidases"/>
    <property type="match status" value="1"/>
</dbReference>
<proteinExistence type="predicted"/>
<gene>
    <name evidence="3" type="ORF">HS99_0003745</name>
</gene>
<feature type="signal peptide" evidence="1">
    <location>
        <begin position="1"/>
        <end position="25"/>
    </location>
</feature>
<keyword evidence="4" id="KW-1185">Reference proteome</keyword>
<dbReference type="Proteomes" id="UP000037395">
    <property type="component" value="Unassembled WGS sequence"/>
</dbReference>
<sequence>MRLLPLTALLAVPLVLFPAAVPAQASPTASPVPFAALPLDGSTEPPPEYRYTGAGFDACSAPPAEALYIWRTASPYGAVNIYSSGSQRACEQDRLTPEWVATVRAMGWKLVPTHVGLQAPCAKRADKPLRIDPERAEEQGGQEAGEAAAALGELGLGPGSPVYLDMEAYPVGDPVCSRAVVDFTVGWTKALHAAGYRSGFYSSMDSGIADLVAAARAGRAPMPDAVWYARWDGHPSTSGDPGLPDDLWAGHRIHQHRGSADETYGGVTLNVDPDALDGLVAGP</sequence>
<evidence type="ECO:0000259" key="2">
    <source>
        <dbReference type="Pfam" id="PF08924"/>
    </source>
</evidence>
<dbReference type="InterPro" id="IPR017853">
    <property type="entry name" value="GH"/>
</dbReference>
<reference evidence="3" key="1">
    <citation type="submission" date="2016-08" db="EMBL/GenBank/DDBJ databases">
        <title>Sequencing, Assembly and Comparative Genomics of S. aureofaciens ATCC 10762.</title>
        <authorList>
            <person name="Gradnigo J.S."/>
            <person name="Johnson N."/>
            <person name="Somerville G.A."/>
        </authorList>
    </citation>
    <scope>NUCLEOTIDE SEQUENCE [LARGE SCALE GENOMIC DNA]</scope>
    <source>
        <strain evidence="3">ATCC 10762</strain>
    </source>
</reference>
<dbReference type="Gene3D" id="3.20.20.80">
    <property type="entry name" value="Glycosidases"/>
    <property type="match status" value="1"/>
</dbReference>
<evidence type="ECO:0000256" key="1">
    <source>
        <dbReference type="SAM" id="SignalP"/>
    </source>
</evidence>
<dbReference type="OrthoDB" id="5171321at2"/>
<feature type="domain" description="Rv2525c-like glycoside hydrolase-like" evidence="2">
    <location>
        <begin position="70"/>
        <end position="275"/>
    </location>
</feature>
<keyword evidence="1" id="KW-0732">Signal</keyword>
<dbReference type="InterPro" id="IPR015020">
    <property type="entry name" value="Rv2525c-like_Glyco_Hydro-like"/>
</dbReference>